<reference evidence="1" key="1">
    <citation type="submission" date="2023-06" db="EMBL/GenBank/DDBJ databases">
        <authorList>
            <person name="Kurt Z."/>
        </authorList>
    </citation>
    <scope>NUCLEOTIDE SEQUENCE</scope>
</reference>
<name>A0AA86RF57_9EUKA</name>
<dbReference type="EMBL" id="CAXDID020000139">
    <property type="protein sequence ID" value="CAL6038224.1"/>
    <property type="molecule type" value="Genomic_DNA"/>
</dbReference>
<comment type="caution">
    <text evidence="1">The sequence shown here is derived from an EMBL/GenBank/DDBJ whole genome shotgun (WGS) entry which is preliminary data.</text>
</comment>
<evidence type="ECO:0000313" key="1">
    <source>
        <dbReference type="EMBL" id="CAI9972138.1"/>
    </source>
</evidence>
<gene>
    <name evidence="2" type="ORF">HINF_LOCUS37262</name>
    <name evidence="1" type="ORF">HINF_LOCUS59783</name>
</gene>
<keyword evidence="3" id="KW-1185">Reference proteome</keyword>
<accession>A0AA86RF57</accession>
<dbReference type="Proteomes" id="UP001642409">
    <property type="component" value="Unassembled WGS sequence"/>
</dbReference>
<dbReference type="EMBL" id="CATOUU010001104">
    <property type="protein sequence ID" value="CAI9972138.1"/>
    <property type="molecule type" value="Genomic_DNA"/>
</dbReference>
<sequence length="214" mass="24361">MKLEQLYSESSSERLAFGMDGSGGGIQDPRVSEKRVPSRLQETGKRFHCFGLLRPLDFWKESQTSRRHWERAGQQESIMINEYISTSWPAGSLRNGTHLSFHWTLSSKLFWVSFVSTYTHSCPLFKQVRLYFELLVLRVTALSSRLIIALAESRRLQRSSARSTPYFPFPSSLVQAVQQSLSAGVGRLHLQEVASDLSTTFQAKDVSIPQRKCN</sequence>
<evidence type="ECO:0000313" key="2">
    <source>
        <dbReference type="EMBL" id="CAL6038224.1"/>
    </source>
</evidence>
<evidence type="ECO:0000313" key="3">
    <source>
        <dbReference type="Proteomes" id="UP001642409"/>
    </source>
</evidence>
<organism evidence="1">
    <name type="scientific">Hexamita inflata</name>
    <dbReference type="NCBI Taxonomy" id="28002"/>
    <lineage>
        <taxon>Eukaryota</taxon>
        <taxon>Metamonada</taxon>
        <taxon>Diplomonadida</taxon>
        <taxon>Hexamitidae</taxon>
        <taxon>Hexamitinae</taxon>
        <taxon>Hexamita</taxon>
    </lineage>
</organism>
<protein>
    <submittedName>
        <fullName evidence="2">Hypothetical_protein</fullName>
    </submittedName>
</protein>
<proteinExistence type="predicted"/>
<dbReference type="AlphaFoldDB" id="A0AA86RF57"/>
<reference evidence="2 3" key="2">
    <citation type="submission" date="2024-07" db="EMBL/GenBank/DDBJ databases">
        <authorList>
            <person name="Akdeniz Z."/>
        </authorList>
    </citation>
    <scope>NUCLEOTIDE SEQUENCE [LARGE SCALE GENOMIC DNA]</scope>
</reference>